<name>A0A1G1Y0A6_9BACT</name>
<evidence type="ECO:0000313" key="1">
    <source>
        <dbReference type="EMBL" id="OGY45769.1"/>
    </source>
</evidence>
<comment type="caution">
    <text evidence="1">The sequence shown here is derived from an EMBL/GenBank/DDBJ whole genome shotgun (WGS) entry which is preliminary data.</text>
</comment>
<protein>
    <recommendedName>
        <fullName evidence="3">Nucleoside 2-deoxyribosyltransferase</fullName>
    </recommendedName>
</protein>
<gene>
    <name evidence="1" type="ORF">A2744_00105</name>
</gene>
<evidence type="ECO:0008006" key="3">
    <source>
        <dbReference type="Google" id="ProtNLM"/>
    </source>
</evidence>
<dbReference type="EMBL" id="MHIE01000013">
    <property type="protein sequence ID" value="OGY45769.1"/>
    <property type="molecule type" value="Genomic_DNA"/>
</dbReference>
<dbReference type="AlphaFoldDB" id="A0A1G1Y0A6"/>
<evidence type="ECO:0000313" key="2">
    <source>
        <dbReference type="Proteomes" id="UP000178240"/>
    </source>
</evidence>
<dbReference type="STRING" id="1797535.A2744_00105"/>
<dbReference type="Proteomes" id="UP000178240">
    <property type="component" value="Unassembled WGS sequence"/>
</dbReference>
<organism evidence="1 2">
    <name type="scientific">Candidatus Buchananbacteria bacterium RIFCSPHIGHO2_01_FULL_44_11</name>
    <dbReference type="NCBI Taxonomy" id="1797535"/>
    <lineage>
        <taxon>Bacteria</taxon>
        <taxon>Candidatus Buchananiibacteriota</taxon>
    </lineage>
</organism>
<accession>A0A1G1Y0A6</accession>
<reference evidence="1 2" key="1">
    <citation type="journal article" date="2016" name="Nat. Commun.">
        <title>Thousands of microbial genomes shed light on interconnected biogeochemical processes in an aquifer system.</title>
        <authorList>
            <person name="Anantharaman K."/>
            <person name="Brown C.T."/>
            <person name="Hug L.A."/>
            <person name="Sharon I."/>
            <person name="Castelle C.J."/>
            <person name="Probst A.J."/>
            <person name="Thomas B.C."/>
            <person name="Singh A."/>
            <person name="Wilkins M.J."/>
            <person name="Karaoz U."/>
            <person name="Brodie E.L."/>
            <person name="Williams K.H."/>
            <person name="Hubbard S.S."/>
            <person name="Banfield J.F."/>
        </authorList>
    </citation>
    <scope>NUCLEOTIDE SEQUENCE [LARGE SCALE GENOMIC DNA]</scope>
</reference>
<sequence length="204" mass="22973">MRVYFAADSQAEQKFQERYSKIIDALNGAGVLVMSNLAQQNVSGFSGPDLEKINQSGEVMVEKMDALVIEGSRSLPESGYLIAIALAHGRPILFLTEKGTPANKNIAYLQKDKVTDKLLQIKSYTDSGLNQILVDFLALVEQGEGKEVPNIKFTLRITSRIERYLQWKTHNTKLSKADYLRNVIEDLIDADESYQNFIGRQEKK</sequence>
<proteinExistence type="predicted"/>
<dbReference type="Gene3D" id="3.40.50.450">
    <property type="match status" value="1"/>
</dbReference>